<name>A0AAW3BST3_9TRYP</name>
<comment type="caution">
    <text evidence="3">The sequence shown here is derived from an EMBL/GenBank/DDBJ whole genome shotgun (WGS) entry which is preliminary data.</text>
</comment>
<feature type="transmembrane region" description="Helical" evidence="1">
    <location>
        <begin position="76"/>
        <end position="101"/>
    </location>
</feature>
<organism evidence="3 5">
    <name type="scientific">Leishmania shawi</name>
    <dbReference type="NCBI Taxonomy" id="5680"/>
    <lineage>
        <taxon>Eukaryota</taxon>
        <taxon>Discoba</taxon>
        <taxon>Euglenozoa</taxon>
        <taxon>Kinetoplastea</taxon>
        <taxon>Metakinetoplastina</taxon>
        <taxon>Trypanosomatida</taxon>
        <taxon>Trypanosomatidae</taxon>
        <taxon>Leishmaniinae</taxon>
        <taxon>Leishmania</taxon>
        <taxon>Leishmania guyanensis species complex</taxon>
    </lineage>
</organism>
<dbReference type="EMBL" id="JBAMZJ010000025">
    <property type="protein sequence ID" value="KAL0525090.1"/>
    <property type="molecule type" value="Genomic_DNA"/>
</dbReference>
<dbReference type="Proteomes" id="UP001443563">
    <property type="component" value="Unassembled WGS sequence"/>
</dbReference>
<evidence type="ECO:0000313" key="4">
    <source>
        <dbReference type="Proteomes" id="UP001443563"/>
    </source>
</evidence>
<sequence>MECAPATLLKRTEDDAHKRRHLVARYGDDGAKGFLRAEAYADHVRQERHSGSGQRHEEVSVMLTPVPQRCTCVVHVFAWILILLSILLVILCAIIAVSAWITLGVQKGLRHPSSCCRRLGDFTLCSGGLLAADAGCGSACVVLAVLRVRRVSRDALVMLPCRFVRPAVSALLCTVMPFPSLRRRLVVGHGQRSHDVGVRLDGLLHTILRRTFHAVCAVRGVPSM</sequence>
<feature type="transmembrane region" description="Helical" evidence="1">
    <location>
        <begin position="122"/>
        <end position="145"/>
    </location>
</feature>
<keyword evidence="1" id="KW-0812">Transmembrane</keyword>
<gene>
    <name evidence="2" type="ORF">Q4I29_004072</name>
    <name evidence="3" type="ORF">Q4I32_004118</name>
</gene>
<evidence type="ECO:0000313" key="2">
    <source>
        <dbReference type="EMBL" id="KAL0504453.1"/>
    </source>
</evidence>
<keyword evidence="1" id="KW-1133">Transmembrane helix</keyword>
<reference evidence="3 4" key="1">
    <citation type="submission" date="2024-02" db="EMBL/GenBank/DDBJ databases">
        <title>FIRST GENOME SEQUENCES OF Leishmania (Viannia) shawi, Leishmania (Viannia) lindenbergi AND Leishmania (Viannia) utingensis.</title>
        <authorList>
            <person name="Resadore F."/>
            <person name="Custodio M.G.F."/>
            <person name="Boite M.C."/>
            <person name="Cupolillo E."/>
            <person name="Ferreira G.E.M."/>
        </authorList>
    </citation>
    <scope>NUCLEOTIDE SEQUENCE</scope>
    <source>
        <strain evidence="2 4">MCEB/BR/1984/M8408</strain>
        <strain evidence="3">MHOM/BR/2013/18 LTA MLF</strain>
    </source>
</reference>
<evidence type="ECO:0000256" key="1">
    <source>
        <dbReference type="SAM" id="Phobius"/>
    </source>
</evidence>
<accession>A0AAW3BST3</accession>
<proteinExistence type="predicted"/>
<evidence type="ECO:0000313" key="5">
    <source>
        <dbReference type="Proteomes" id="UP001500493"/>
    </source>
</evidence>
<protein>
    <submittedName>
        <fullName evidence="3">Uncharacterized protein</fullName>
    </submittedName>
</protein>
<keyword evidence="1" id="KW-0472">Membrane</keyword>
<dbReference type="EMBL" id="JBAMZM010000025">
    <property type="protein sequence ID" value="KAL0504453.1"/>
    <property type="molecule type" value="Genomic_DNA"/>
</dbReference>
<keyword evidence="4" id="KW-1185">Reference proteome</keyword>
<dbReference type="Proteomes" id="UP001500493">
    <property type="component" value="Unassembled WGS sequence"/>
</dbReference>
<evidence type="ECO:0000313" key="3">
    <source>
        <dbReference type="EMBL" id="KAL0525090.1"/>
    </source>
</evidence>
<dbReference type="AlphaFoldDB" id="A0AAW3BST3"/>